<dbReference type="GO" id="GO:0005524">
    <property type="term" value="F:ATP binding"/>
    <property type="evidence" value="ECO:0007669"/>
    <property type="project" value="UniProtKB-KW"/>
</dbReference>
<dbReference type="OrthoDB" id="87732at2157"/>
<evidence type="ECO:0000256" key="4">
    <source>
        <dbReference type="SAM" id="MobiDB-lite"/>
    </source>
</evidence>
<evidence type="ECO:0000256" key="1">
    <source>
        <dbReference type="ARBA" id="ARBA00022448"/>
    </source>
</evidence>
<keyword evidence="2" id="KW-0547">Nucleotide-binding</keyword>
<keyword evidence="3" id="KW-0067">ATP-binding</keyword>
<dbReference type="InterPro" id="IPR003593">
    <property type="entry name" value="AAA+_ATPase"/>
</dbReference>
<dbReference type="EMBL" id="AOMC01000148">
    <property type="protein sequence ID" value="EMA40714.1"/>
    <property type="molecule type" value="Genomic_DNA"/>
</dbReference>
<evidence type="ECO:0000313" key="6">
    <source>
        <dbReference type="EMBL" id="EMA40714.1"/>
    </source>
</evidence>
<feature type="region of interest" description="Disordered" evidence="4">
    <location>
        <begin position="246"/>
        <end position="281"/>
    </location>
</feature>
<feature type="compositionally biased region" description="Acidic residues" evidence="4">
    <location>
        <begin position="261"/>
        <end position="271"/>
    </location>
</feature>
<dbReference type="SMART" id="SM00382">
    <property type="entry name" value="AAA"/>
    <property type="match status" value="1"/>
</dbReference>
<comment type="caution">
    <text evidence="6">The sequence shown here is derived from an EMBL/GenBank/DDBJ whole genome shotgun (WGS) entry which is preliminary data.</text>
</comment>
<evidence type="ECO:0000256" key="2">
    <source>
        <dbReference type="ARBA" id="ARBA00022741"/>
    </source>
</evidence>
<dbReference type="InterPro" id="IPR003439">
    <property type="entry name" value="ABC_transporter-like_ATP-bd"/>
</dbReference>
<keyword evidence="1" id="KW-0813">Transport</keyword>
<dbReference type="Proteomes" id="UP000011568">
    <property type="component" value="Unassembled WGS sequence"/>
</dbReference>
<dbReference type="CDD" id="cd03230">
    <property type="entry name" value="ABC_DR_subfamily_A"/>
    <property type="match status" value="1"/>
</dbReference>
<dbReference type="PANTHER" id="PTHR42939">
    <property type="entry name" value="ABC TRANSPORTER ATP-BINDING PROTEIN ALBC-RELATED"/>
    <property type="match status" value="1"/>
</dbReference>
<sequence length="338" mass="36666">MVAIEVNGLTKDYGNVRAIESLSFAVEDGEVFGFLGPNGAGKSTTIRTLMGFQSPTDGGATVLGHDITDQSAMIEAKRQVGYIPAEMGFDEGVTGKRFLRYQASLKGDTRSEELLELFDPPMDREIGEYSTGNKRKLAVVLAFMHDPDLVIMDEPTSGLDPLMQERFYEFIRGEQAKGTTFFFSSHILSEVQKICDRVGVIRNGHLVELEDVETLLERGGKRVSVHVAESVEAGAFAIEGAHDVSVTGDEQSAQPTAADGSGDDPSTESEDAPSGGRDGTSVSFTYTGDYNALLSHLIGYDVLDLDIEDAPLEDVFMRFYGEVDPDREPSTVGRQANV</sequence>
<reference evidence="6 7" key="1">
    <citation type="journal article" date="2014" name="PLoS Genet.">
        <title>Phylogenetically driven sequencing of extremely halophilic archaea reveals strategies for static and dynamic osmo-response.</title>
        <authorList>
            <person name="Becker E.A."/>
            <person name="Seitzer P.M."/>
            <person name="Tritt A."/>
            <person name="Larsen D."/>
            <person name="Krusor M."/>
            <person name="Yao A.I."/>
            <person name="Wu D."/>
            <person name="Madern D."/>
            <person name="Eisen J.A."/>
            <person name="Darling A.E."/>
            <person name="Facciotti M.T."/>
        </authorList>
    </citation>
    <scope>NUCLEOTIDE SEQUENCE [LARGE SCALE GENOMIC DNA]</scope>
    <source>
        <strain evidence="6 7">DSM 1307</strain>
    </source>
</reference>
<proteinExistence type="predicted"/>
<dbReference type="Gene3D" id="3.40.50.300">
    <property type="entry name" value="P-loop containing nucleotide triphosphate hydrolases"/>
    <property type="match status" value="1"/>
</dbReference>
<dbReference type="Pfam" id="PF00005">
    <property type="entry name" value="ABC_tran"/>
    <property type="match status" value="1"/>
</dbReference>
<dbReference type="eggNOG" id="arCOG00194">
    <property type="taxonomic scope" value="Archaea"/>
</dbReference>
<dbReference type="SUPFAM" id="SSF52540">
    <property type="entry name" value="P-loop containing nucleoside triphosphate hydrolases"/>
    <property type="match status" value="1"/>
</dbReference>
<dbReference type="InterPro" id="IPR027417">
    <property type="entry name" value="P-loop_NTPase"/>
</dbReference>
<keyword evidence="7" id="KW-1185">Reference proteome</keyword>
<evidence type="ECO:0000313" key="7">
    <source>
        <dbReference type="Proteomes" id="UP000011568"/>
    </source>
</evidence>
<dbReference type="RefSeq" id="WP_004055278.1">
    <property type="nucleotide sequence ID" value="NZ_AOMC01000148.1"/>
</dbReference>
<feature type="domain" description="ABC transporter" evidence="5">
    <location>
        <begin position="4"/>
        <end position="228"/>
    </location>
</feature>
<protein>
    <submittedName>
        <fullName evidence="6">ABC transporter</fullName>
    </submittedName>
</protein>
<dbReference type="PATRIC" id="fig|931277.6.peg.2466"/>
<evidence type="ECO:0000259" key="5">
    <source>
        <dbReference type="PROSITE" id="PS50893"/>
    </source>
</evidence>
<dbReference type="PROSITE" id="PS50893">
    <property type="entry name" value="ABC_TRANSPORTER_2"/>
    <property type="match status" value="1"/>
</dbReference>
<dbReference type="GO" id="GO:0016887">
    <property type="term" value="F:ATP hydrolysis activity"/>
    <property type="evidence" value="ECO:0007669"/>
    <property type="project" value="InterPro"/>
</dbReference>
<dbReference type="AlphaFoldDB" id="M0M7Y0"/>
<organism evidence="6 7">
    <name type="scientific">Halococcus morrhuae DSM 1307</name>
    <dbReference type="NCBI Taxonomy" id="931277"/>
    <lineage>
        <taxon>Archaea</taxon>
        <taxon>Methanobacteriati</taxon>
        <taxon>Methanobacteriota</taxon>
        <taxon>Stenosarchaea group</taxon>
        <taxon>Halobacteria</taxon>
        <taxon>Halobacteriales</taxon>
        <taxon>Halococcaceae</taxon>
        <taxon>Halococcus</taxon>
    </lineage>
</organism>
<dbReference type="PANTHER" id="PTHR42939:SF1">
    <property type="entry name" value="ABC TRANSPORTER ATP-BINDING PROTEIN ALBC-RELATED"/>
    <property type="match status" value="1"/>
</dbReference>
<name>M0M7Y0_HALMO</name>
<gene>
    <name evidence="6" type="ORF">C448_12601</name>
</gene>
<dbReference type="InterPro" id="IPR051782">
    <property type="entry name" value="ABC_Transporter_VariousFunc"/>
</dbReference>
<evidence type="ECO:0000256" key="3">
    <source>
        <dbReference type="ARBA" id="ARBA00022840"/>
    </source>
</evidence>
<dbReference type="STRING" id="931277.C448_12601"/>
<accession>M0M7Y0</accession>